<dbReference type="AlphaFoldDB" id="A0A1F5FX37"/>
<name>A0A1F5FX37_9BACT</name>
<dbReference type="GO" id="GO:0006355">
    <property type="term" value="P:regulation of DNA-templated transcription"/>
    <property type="evidence" value="ECO:0007669"/>
    <property type="project" value="InterPro"/>
</dbReference>
<reference evidence="2 3" key="1">
    <citation type="journal article" date="2016" name="Nat. Commun.">
        <title>Thousands of microbial genomes shed light on interconnected biogeochemical processes in an aquifer system.</title>
        <authorList>
            <person name="Anantharaman K."/>
            <person name="Brown C.T."/>
            <person name="Hug L.A."/>
            <person name="Sharon I."/>
            <person name="Castelle C.J."/>
            <person name="Probst A.J."/>
            <person name="Thomas B.C."/>
            <person name="Singh A."/>
            <person name="Wilkins M.J."/>
            <person name="Karaoz U."/>
            <person name="Brodie E.L."/>
            <person name="Williams K.H."/>
            <person name="Hubbard S.S."/>
            <person name="Banfield J.F."/>
        </authorList>
    </citation>
    <scope>NUCLEOTIDE SEQUENCE [LARGE SCALE GENOMIC DNA]</scope>
</reference>
<proteinExistence type="predicted"/>
<dbReference type="SUPFAM" id="SSF47598">
    <property type="entry name" value="Ribbon-helix-helix"/>
    <property type="match status" value="1"/>
</dbReference>
<protein>
    <submittedName>
        <fullName evidence="2">Uncharacterized protein</fullName>
    </submittedName>
</protein>
<dbReference type="EMBL" id="MFAQ01000002">
    <property type="protein sequence ID" value="OGD84124.1"/>
    <property type="molecule type" value="Genomic_DNA"/>
</dbReference>
<accession>A0A1F5FX37</accession>
<evidence type="ECO:0000313" key="2">
    <source>
        <dbReference type="EMBL" id="OGD84124.1"/>
    </source>
</evidence>
<gene>
    <name evidence="2" type="ORF">A2572_03290</name>
</gene>
<dbReference type="Proteomes" id="UP000179237">
    <property type="component" value="Unassembled WGS sequence"/>
</dbReference>
<dbReference type="Gene3D" id="1.10.1220.10">
    <property type="entry name" value="Met repressor-like"/>
    <property type="match status" value="1"/>
</dbReference>
<evidence type="ECO:0000256" key="1">
    <source>
        <dbReference type="SAM" id="MobiDB-lite"/>
    </source>
</evidence>
<comment type="caution">
    <text evidence="2">The sequence shown here is derived from an EMBL/GenBank/DDBJ whole genome shotgun (WGS) entry which is preliminary data.</text>
</comment>
<organism evidence="2 3">
    <name type="scientific">Candidatus Collierbacteria bacterium RIFOXYD1_FULL_40_9</name>
    <dbReference type="NCBI Taxonomy" id="1817731"/>
    <lineage>
        <taxon>Bacteria</taxon>
        <taxon>Candidatus Collieribacteriota</taxon>
    </lineage>
</organism>
<sequence>MQNRQIDNKTTKQIRIDAGIHQLLKVYASQSGTTIKALLEDYLADLLAVDKDEVYKPRAKNTSGLKNGPKAYQNRAKT</sequence>
<feature type="region of interest" description="Disordered" evidence="1">
    <location>
        <begin position="57"/>
        <end position="78"/>
    </location>
</feature>
<dbReference type="InterPro" id="IPR010985">
    <property type="entry name" value="Ribbon_hlx_hlx"/>
</dbReference>
<dbReference type="InterPro" id="IPR013321">
    <property type="entry name" value="Arc_rbn_hlx_hlx"/>
</dbReference>
<evidence type="ECO:0000313" key="3">
    <source>
        <dbReference type="Proteomes" id="UP000179237"/>
    </source>
</evidence>